<dbReference type="OrthoDB" id="3557800at2759"/>
<name>A0A6G1HEB3_9PEZI</name>
<gene>
    <name evidence="2" type="ORF">K402DRAFT_388774</name>
</gene>
<feature type="compositionally biased region" description="Basic and acidic residues" evidence="1">
    <location>
        <begin position="104"/>
        <end position="119"/>
    </location>
</feature>
<feature type="region of interest" description="Disordered" evidence="1">
    <location>
        <begin position="98"/>
        <end position="120"/>
    </location>
</feature>
<dbReference type="EMBL" id="ML977139">
    <property type="protein sequence ID" value="KAF1991359.1"/>
    <property type="molecule type" value="Genomic_DNA"/>
</dbReference>
<keyword evidence="3" id="KW-1185">Reference proteome</keyword>
<sequence>MSNPNPTTIPSQSPTPSHPHERPPTPQPLLHRLPPKPTTTSPSSSSHKTKPKKYIILLLAPTAIAGKLQIATTLARELAAPLFVGDGVGESCARAAGVGAGGDGDGRGGRGEGGDVGERSRKRYQRMWMNKMTRTGLLFPEASRAAGEFVETPSSAAISRRGSASSISSISSSGRESSPSSSFSNKEFGARFPRFGPGKSGFVNRPVLEISDTERRRKDNPALMVLTHPAVERWCRDVIRGAVGEYGIGVVFVPLFKSEDEEKELPGGKNEEELPVLIPLDRSVVSGFTSFDALRAAVEQREEGEGGLRYGKGKKGRLGEEMVLEVDVGGSVEEITQEVLDGVRDIMFD</sequence>
<organism evidence="2 3">
    <name type="scientific">Aulographum hederae CBS 113979</name>
    <dbReference type="NCBI Taxonomy" id="1176131"/>
    <lineage>
        <taxon>Eukaryota</taxon>
        <taxon>Fungi</taxon>
        <taxon>Dikarya</taxon>
        <taxon>Ascomycota</taxon>
        <taxon>Pezizomycotina</taxon>
        <taxon>Dothideomycetes</taxon>
        <taxon>Pleosporomycetidae</taxon>
        <taxon>Aulographales</taxon>
        <taxon>Aulographaceae</taxon>
    </lineage>
</organism>
<dbReference type="Proteomes" id="UP000800041">
    <property type="component" value="Unassembled WGS sequence"/>
</dbReference>
<dbReference type="AlphaFoldDB" id="A0A6G1HEB3"/>
<reference evidence="2" key="1">
    <citation type="journal article" date="2020" name="Stud. Mycol.">
        <title>101 Dothideomycetes genomes: a test case for predicting lifestyles and emergence of pathogens.</title>
        <authorList>
            <person name="Haridas S."/>
            <person name="Albert R."/>
            <person name="Binder M."/>
            <person name="Bloem J."/>
            <person name="Labutti K."/>
            <person name="Salamov A."/>
            <person name="Andreopoulos B."/>
            <person name="Baker S."/>
            <person name="Barry K."/>
            <person name="Bills G."/>
            <person name="Bluhm B."/>
            <person name="Cannon C."/>
            <person name="Castanera R."/>
            <person name="Culley D."/>
            <person name="Daum C."/>
            <person name="Ezra D."/>
            <person name="Gonzalez J."/>
            <person name="Henrissat B."/>
            <person name="Kuo A."/>
            <person name="Liang C."/>
            <person name="Lipzen A."/>
            <person name="Lutzoni F."/>
            <person name="Magnuson J."/>
            <person name="Mondo S."/>
            <person name="Nolan M."/>
            <person name="Ohm R."/>
            <person name="Pangilinan J."/>
            <person name="Park H.-J."/>
            <person name="Ramirez L."/>
            <person name="Alfaro M."/>
            <person name="Sun H."/>
            <person name="Tritt A."/>
            <person name="Yoshinaga Y."/>
            <person name="Zwiers L.-H."/>
            <person name="Turgeon B."/>
            <person name="Goodwin S."/>
            <person name="Spatafora J."/>
            <person name="Crous P."/>
            <person name="Grigoriev I."/>
        </authorList>
    </citation>
    <scope>NUCLEOTIDE SEQUENCE</scope>
    <source>
        <strain evidence="2">CBS 113979</strain>
    </source>
</reference>
<feature type="region of interest" description="Disordered" evidence="1">
    <location>
        <begin position="1"/>
        <end position="50"/>
    </location>
</feature>
<feature type="compositionally biased region" description="Low complexity" evidence="1">
    <location>
        <begin position="1"/>
        <end position="15"/>
    </location>
</feature>
<evidence type="ECO:0000313" key="2">
    <source>
        <dbReference type="EMBL" id="KAF1991359.1"/>
    </source>
</evidence>
<evidence type="ECO:0000313" key="3">
    <source>
        <dbReference type="Proteomes" id="UP000800041"/>
    </source>
</evidence>
<accession>A0A6G1HEB3</accession>
<evidence type="ECO:0000256" key="1">
    <source>
        <dbReference type="SAM" id="MobiDB-lite"/>
    </source>
</evidence>
<proteinExistence type="predicted"/>
<protein>
    <submittedName>
        <fullName evidence="2">Uncharacterized protein</fullName>
    </submittedName>
</protein>
<feature type="compositionally biased region" description="Low complexity" evidence="1">
    <location>
        <begin position="161"/>
        <end position="184"/>
    </location>
</feature>
<feature type="region of interest" description="Disordered" evidence="1">
    <location>
        <begin position="161"/>
        <end position="186"/>
    </location>
</feature>